<dbReference type="GO" id="GO:0003729">
    <property type="term" value="F:mRNA binding"/>
    <property type="evidence" value="ECO:0007669"/>
    <property type="project" value="TreeGrafter"/>
</dbReference>
<feature type="domain" description="RRM" evidence="4">
    <location>
        <begin position="71"/>
        <end position="151"/>
    </location>
</feature>
<dbReference type="SUPFAM" id="SSF54928">
    <property type="entry name" value="RNA-binding domain, RBD"/>
    <property type="match status" value="1"/>
</dbReference>
<dbReference type="GeneID" id="29115287"/>
<evidence type="ECO:0000313" key="7">
    <source>
        <dbReference type="Proteomes" id="UP000077248"/>
    </source>
</evidence>
<dbReference type="InterPro" id="IPR051229">
    <property type="entry name" value="ALYREF_mRNA_export"/>
</dbReference>
<accession>A0A177DRW1</accession>
<dbReference type="SMART" id="SM00360">
    <property type="entry name" value="RRM"/>
    <property type="match status" value="1"/>
</dbReference>
<evidence type="ECO:0000313" key="6">
    <source>
        <dbReference type="EMBL" id="RYN83898.1"/>
    </source>
</evidence>
<dbReference type="GO" id="GO:0005634">
    <property type="term" value="C:nucleus"/>
    <property type="evidence" value="ECO:0007669"/>
    <property type="project" value="TreeGrafter"/>
</dbReference>
<dbReference type="Gene3D" id="3.30.70.330">
    <property type="match status" value="1"/>
</dbReference>
<organism evidence="5 7">
    <name type="scientific">Alternaria alternata</name>
    <name type="common">Alternaria rot fungus</name>
    <name type="synonym">Torula alternata</name>
    <dbReference type="NCBI Taxonomy" id="5599"/>
    <lineage>
        <taxon>Eukaryota</taxon>
        <taxon>Fungi</taxon>
        <taxon>Dikarya</taxon>
        <taxon>Ascomycota</taxon>
        <taxon>Pezizomycotina</taxon>
        <taxon>Dothideomycetes</taxon>
        <taxon>Pleosporomycetidae</taxon>
        <taxon>Pleosporales</taxon>
        <taxon>Pleosporineae</taxon>
        <taxon>Pleosporaceae</taxon>
        <taxon>Alternaria</taxon>
        <taxon>Alternaria sect. Alternaria</taxon>
        <taxon>Alternaria alternata complex</taxon>
    </lineage>
</organism>
<feature type="compositionally biased region" description="Low complexity" evidence="3">
    <location>
        <begin position="227"/>
        <end position="238"/>
    </location>
</feature>
<evidence type="ECO:0000313" key="8">
    <source>
        <dbReference type="Proteomes" id="UP000291422"/>
    </source>
</evidence>
<feature type="compositionally biased region" description="Low complexity" evidence="3">
    <location>
        <begin position="28"/>
        <end position="44"/>
    </location>
</feature>
<gene>
    <name evidence="6" type="ORF">AA0117_g381</name>
    <name evidence="5" type="ORF">CC77DRAFT_1093697</name>
</gene>
<proteinExistence type="predicted"/>
<dbReference type="SMART" id="SM01218">
    <property type="entry name" value="FoP_duplication"/>
    <property type="match status" value="1"/>
</dbReference>
<dbReference type="STRING" id="5599.A0A177DRW1"/>
<evidence type="ECO:0000259" key="4">
    <source>
        <dbReference type="PROSITE" id="PS50102"/>
    </source>
</evidence>
<dbReference type="InterPro" id="IPR012677">
    <property type="entry name" value="Nucleotide-bd_a/b_plait_sf"/>
</dbReference>
<dbReference type="EMBL" id="KV441475">
    <property type="protein sequence ID" value="OAG22257.1"/>
    <property type="molecule type" value="Genomic_DNA"/>
</dbReference>
<dbReference type="InterPro" id="IPR035979">
    <property type="entry name" value="RBD_domain_sf"/>
</dbReference>
<protein>
    <recommendedName>
        <fullName evidence="4">RRM domain-containing protein</fullName>
    </recommendedName>
</protein>
<feature type="compositionally biased region" description="Basic residues" evidence="3">
    <location>
        <begin position="18"/>
        <end position="27"/>
    </location>
</feature>
<evidence type="ECO:0000313" key="5">
    <source>
        <dbReference type="EMBL" id="OAG22257.1"/>
    </source>
</evidence>
<dbReference type="KEGG" id="aalt:CC77DRAFT_1093697"/>
<reference evidence="5 7" key="1">
    <citation type="submission" date="2016-05" db="EMBL/GenBank/DDBJ databases">
        <title>Comparative analysis of secretome profiles of manganese(II)-oxidizing ascomycete fungi.</title>
        <authorList>
            <consortium name="DOE Joint Genome Institute"/>
            <person name="Zeiner C.A."/>
            <person name="Purvine S.O."/>
            <person name="Zink E.M."/>
            <person name="Wu S."/>
            <person name="Pasa-Tolic L."/>
            <person name="Chaput D.L."/>
            <person name="Haridas S."/>
            <person name="Grigoriev I.V."/>
            <person name="Santelli C.M."/>
            <person name="Hansel C.M."/>
        </authorList>
    </citation>
    <scope>NUCLEOTIDE SEQUENCE [LARGE SCALE GENOMIC DNA]</scope>
    <source>
        <strain evidence="5 7">SRC1lrK2f</strain>
    </source>
</reference>
<dbReference type="InterPro" id="IPR025715">
    <property type="entry name" value="FoP_C"/>
</dbReference>
<feature type="compositionally biased region" description="Basic and acidic residues" evidence="3">
    <location>
        <begin position="203"/>
        <end position="215"/>
    </location>
</feature>
<dbReference type="VEuPathDB" id="FungiDB:CC77DRAFT_1093697"/>
<dbReference type="Pfam" id="PF00076">
    <property type="entry name" value="RRM_1"/>
    <property type="match status" value="1"/>
</dbReference>
<evidence type="ECO:0000256" key="3">
    <source>
        <dbReference type="SAM" id="MobiDB-lite"/>
    </source>
</evidence>
<dbReference type="PANTHER" id="PTHR19965:SF35">
    <property type="entry name" value="RNA ANNEALING PROTEIN YRA1"/>
    <property type="match status" value="1"/>
</dbReference>
<keyword evidence="1 2" id="KW-0694">RNA-binding</keyword>
<feature type="compositionally biased region" description="Low complexity" evidence="3">
    <location>
        <begin position="178"/>
        <end position="192"/>
    </location>
</feature>
<dbReference type="Proteomes" id="UP000291422">
    <property type="component" value="Unassembled WGS sequence"/>
</dbReference>
<keyword evidence="7" id="KW-1185">Reference proteome</keyword>
<dbReference type="Proteomes" id="UP000077248">
    <property type="component" value="Unassembled WGS sequence"/>
</dbReference>
<dbReference type="PROSITE" id="PS50102">
    <property type="entry name" value="RRM"/>
    <property type="match status" value="1"/>
</dbReference>
<reference evidence="8" key="2">
    <citation type="journal article" date="2019" name="bioRxiv">
        <title>Genomics, evolutionary history and diagnostics of the Alternaria alternata species group including apple and Asian pear pathotypes.</title>
        <authorList>
            <person name="Armitage A.D."/>
            <person name="Cockerton H.M."/>
            <person name="Sreenivasaprasad S."/>
            <person name="Woodhall J.W."/>
            <person name="Lane C.R."/>
            <person name="Harrison R.J."/>
            <person name="Clarkson J.P."/>
        </authorList>
    </citation>
    <scope>NUCLEOTIDE SEQUENCE [LARGE SCALE GENOMIC DNA]</scope>
    <source>
        <strain evidence="8">FERA 1177</strain>
    </source>
</reference>
<dbReference type="RefSeq" id="XP_018387678.1">
    <property type="nucleotide sequence ID" value="XM_018529693.1"/>
</dbReference>
<name>A0A177DRW1_ALTAL</name>
<dbReference type="OMA" id="NEFGPIK"/>
<dbReference type="Pfam" id="PF13865">
    <property type="entry name" value="FoP_duplication"/>
    <property type="match status" value="1"/>
</dbReference>
<dbReference type="AlphaFoldDB" id="A0A177DRW1"/>
<evidence type="ECO:0000256" key="2">
    <source>
        <dbReference type="PROSITE-ProRule" id="PRU00176"/>
    </source>
</evidence>
<feature type="compositionally biased region" description="Basic residues" evidence="3">
    <location>
        <begin position="193"/>
        <end position="202"/>
    </location>
</feature>
<feature type="region of interest" description="Disordered" evidence="3">
    <location>
        <begin position="159"/>
        <end position="238"/>
    </location>
</feature>
<feature type="region of interest" description="Disordered" evidence="3">
    <location>
        <begin position="1"/>
        <end position="65"/>
    </location>
</feature>
<dbReference type="EMBL" id="PDXD01000001">
    <property type="protein sequence ID" value="RYN83898.1"/>
    <property type="molecule type" value="Genomic_DNA"/>
</dbReference>
<reference evidence="6" key="3">
    <citation type="journal article" date="2019" name="J. ISSAAS">
        <title>Genomics, evolutionary history and diagnostics of the Alternaria alternata species group including apple and Asian pear pathotypes.</title>
        <authorList>
            <person name="Armitage A.D."/>
            <person name="Cockerton H.M."/>
            <person name="Sreenivasaprasad S."/>
            <person name="Woodhall J."/>
            <person name="Lane C."/>
            <person name="Harrison R.J."/>
            <person name="Clarkson J.P."/>
        </authorList>
    </citation>
    <scope>NUCLEOTIDE SEQUENCE</scope>
    <source>
        <strain evidence="6">FERA 1177</strain>
    </source>
</reference>
<dbReference type="PANTHER" id="PTHR19965">
    <property type="entry name" value="RNA AND EXPORT FACTOR BINDING PROTEIN"/>
    <property type="match status" value="1"/>
</dbReference>
<sequence length="255" mass="26480">MSSNKMEQSLDDILKASKTSRRGRSGRKSTGTGRPATTAAPVGGVSKSTKQQGRQPKAAPTAPAASLGGETKIMVSNLPRDIDNAQLQDYFVSAVGVGRPKKVLLQYDAQGRSVGSATIIFNKHDQAAKATAALDGVKIDGRPVRVEMLVSAAAIPATTRPASLADRVTQPKKDKPKPATAEKAAPGATRGRGQTRGKGKGRGGREARPKKKTVEELDAEMADYFPGGETNAAAGTAEVAQITAGGDTAMDDEML</sequence>
<dbReference type="InterPro" id="IPR000504">
    <property type="entry name" value="RRM_dom"/>
</dbReference>
<evidence type="ECO:0000256" key="1">
    <source>
        <dbReference type="ARBA" id="ARBA00022884"/>
    </source>
</evidence>